<dbReference type="Gene3D" id="3.30.60.30">
    <property type="match status" value="1"/>
</dbReference>
<keyword evidence="3" id="KW-0722">Serine protease inhibitor</keyword>
<dbReference type="Pfam" id="PF02428">
    <property type="entry name" value="Prot_inhib_II"/>
    <property type="match status" value="1"/>
</dbReference>
<dbReference type="EMBL" id="JAWXYG010000001">
    <property type="protein sequence ID" value="KAK4284962.1"/>
    <property type="molecule type" value="Genomic_DNA"/>
</dbReference>
<feature type="chain" id="PRO_5042144183" evidence="4">
    <location>
        <begin position="29"/>
        <end position="78"/>
    </location>
</feature>
<protein>
    <submittedName>
        <fullName evidence="5">Uncharacterized protein</fullName>
    </submittedName>
</protein>
<comment type="caution">
    <text evidence="5">The sequence shown here is derived from an EMBL/GenBank/DDBJ whole genome shotgun (WGS) entry which is preliminary data.</text>
</comment>
<evidence type="ECO:0000256" key="1">
    <source>
        <dbReference type="ARBA" id="ARBA00007766"/>
    </source>
</evidence>
<accession>A0AAE1N9A6</accession>
<sequence length="78" mass="8339">MDFNKAIFTLFLIFGAMVVDENVKMVSGKLCPQICYDAGYMTCPCSGNQHLSPSCNCCMAPTGCTIYNANGTPICTAP</sequence>
<evidence type="ECO:0000256" key="4">
    <source>
        <dbReference type="SAM" id="SignalP"/>
    </source>
</evidence>
<dbReference type="SUPFAM" id="SSF100897">
    <property type="entry name" value="Plant proteinase inhibitors"/>
    <property type="match status" value="1"/>
</dbReference>
<gene>
    <name evidence="5" type="ORF">QN277_001722</name>
</gene>
<dbReference type="InterPro" id="IPR003465">
    <property type="entry name" value="Prot_inh_I20"/>
</dbReference>
<keyword evidence="4" id="KW-0732">Signal</keyword>
<dbReference type="AlphaFoldDB" id="A0AAE1N9A6"/>
<evidence type="ECO:0000256" key="2">
    <source>
        <dbReference type="ARBA" id="ARBA00022690"/>
    </source>
</evidence>
<keyword evidence="6" id="KW-1185">Reference proteome</keyword>
<proteinExistence type="inferred from homology"/>
<organism evidence="5 6">
    <name type="scientific">Acacia crassicarpa</name>
    <name type="common">northern wattle</name>
    <dbReference type="NCBI Taxonomy" id="499986"/>
    <lineage>
        <taxon>Eukaryota</taxon>
        <taxon>Viridiplantae</taxon>
        <taxon>Streptophyta</taxon>
        <taxon>Embryophyta</taxon>
        <taxon>Tracheophyta</taxon>
        <taxon>Spermatophyta</taxon>
        <taxon>Magnoliopsida</taxon>
        <taxon>eudicotyledons</taxon>
        <taxon>Gunneridae</taxon>
        <taxon>Pentapetalae</taxon>
        <taxon>rosids</taxon>
        <taxon>fabids</taxon>
        <taxon>Fabales</taxon>
        <taxon>Fabaceae</taxon>
        <taxon>Caesalpinioideae</taxon>
        <taxon>mimosoid clade</taxon>
        <taxon>Acacieae</taxon>
        <taxon>Acacia</taxon>
    </lineage>
</organism>
<comment type="similarity">
    <text evidence="1">Belongs to the protease inhibitor I20 (potato type II proteinase inhibitor) family.</text>
</comment>
<evidence type="ECO:0000256" key="3">
    <source>
        <dbReference type="ARBA" id="ARBA00022900"/>
    </source>
</evidence>
<dbReference type="PANTHER" id="PTHR33832:SF15">
    <property type="entry name" value="SERINE-TYPE ENDOPEPTIDASE INHIBITOR"/>
    <property type="match status" value="1"/>
</dbReference>
<reference evidence="5" key="1">
    <citation type="submission" date="2023-10" db="EMBL/GenBank/DDBJ databases">
        <title>Chromosome-level genome of the transformable northern wattle, Acacia crassicarpa.</title>
        <authorList>
            <person name="Massaro I."/>
            <person name="Sinha N.R."/>
            <person name="Poethig S."/>
            <person name="Leichty A.R."/>
        </authorList>
    </citation>
    <scope>NUCLEOTIDE SEQUENCE</scope>
    <source>
        <strain evidence="5">Acra3RX</strain>
        <tissue evidence="5">Leaf</tissue>
    </source>
</reference>
<keyword evidence="2" id="KW-0646">Protease inhibitor</keyword>
<name>A0AAE1N9A6_9FABA</name>
<feature type="signal peptide" evidence="4">
    <location>
        <begin position="1"/>
        <end position="28"/>
    </location>
</feature>
<dbReference type="Proteomes" id="UP001293593">
    <property type="component" value="Unassembled WGS sequence"/>
</dbReference>
<evidence type="ECO:0000313" key="5">
    <source>
        <dbReference type="EMBL" id="KAK4284962.1"/>
    </source>
</evidence>
<dbReference type="InterPro" id="IPR051391">
    <property type="entry name" value="Protease_inhibitor_I20"/>
</dbReference>
<evidence type="ECO:0000313" key="6">
    <source>
        <dbReference type="Proteomes" id="UP001293593"/>
    </source>
</evidence>
<dbReference type="GO" id="GO:0004867">
    <property type="term" value="F:serine-type endopeptidase inhibitor activity"/>
    <property type="evidence" value="ECO:0007669"/>
    <property type="project" value="UniProtKB-KW"/>
</dbReference>
<dbReference type="PANTHER" id="PTHR33832">
    <property type="entry name" value="SERINE-TYPE ENDOPEPTIDASE INHIBITOR"/>
    <property type="match status" value="1"/>
</dbReference>